<dbReference type="InterPro" id="IPR001080">
    <property type="entry name" value="3Fe4S_ferredoxin"/>
</dbReference>
<dbReference type="GO" id="GO:0005506">
    <property type="term" value="F:iron ion binding"/>
    <property type="evidence" value="ECO:0007669"/>
    <property type="project" value="UniProtKB-UniRule"/>
</dbReference>
<dbReference type="RefSeq" id="WP_197659784.1">
    <property type="nucleotide sequence ID" value="NZ_JAEAGR010000001.1"/>
</dbReference>
<dbReference type="EMBL" id="JAEAGR010000001">
    <property type="protein sequence ID" value="MBH1939571.1"/>
    <property type="molecule type" value="Genomic_DNA"/>
</dbReference>
<feature type="domain" description="4Fe-4S ferredoxin-type" evidence="7">
    <location>
        <begin position="1"/>
        <end position="29"/>
    </location>
</feature>
<evidence type="ECO:0000256" key="5">
    <source>
        <dbReference type="ARBA" id="ARBA00023014"/>
    </source>
</evidence>
<dbReference type="InterPro" id="IPR051269">
    <property type="entry name" value="Fe-S_cluster_ET"/>
</dbReference>
<evidence type="ECO:0000256" key="4">
    <source>
        <dbReference type="ARBA" id="ARBA00023004"/>
    </source>
</evidence>
<dbReference type="PROSITE" id="PS51379">
    <property type="entry name" value="4FE4S_FER_2"/>
    <property type="match status" value="1"/>
</dbReference>
<reference evidence="8" key="1">
    <citation type="submission" date="2020-12" db="EMBL/GenBank/DDBJ databases">
        <title>M. sibirica DSM 26468T genome.</title>
        <authorList>
            <person name="Thieme N."/>
            <person name="Rettenmaier R."/>
            <person name="Zverlov V."/>
            <person name="Liebl W."/>
        </authorList>
    </citation>
    <scope>NUCLEOTIDE SEQUENCE</scope>
    <source>
        <strain evidence="8">DSM 26468</strain>
    </source>
</reference>
<dbReference type="Pfam" id="PF13370">
    <property type="entry name" value="Fer4_13"/>
    <property type="match status" value="1"/>
</dbReference>
<comment type="function">
    <text evidence="6">Ferredoxins are iron-sulfur proteins that transfer electrons in a wide variety of metabolic reactions.</text>
</comment>
<dbReference type="GO" id="GO:0051536">
    <property type="term" value="F:iron-sulfur cluster binding"/>
    <property type="evidence" value="ECO:0007669"/>
    <property type="project" value="UniProtKB-KW"/>
</dbReference>
<dbReference type="Proteomes" id="UP000623269">
    <property type="component" value="Unassembled WGS sequence"/>
</dbReference>
<keyword evidence="5 6" id="KW-0411">Iron-sulfur</keyword>
<accession>A0A8J7H4P0</accession>
<keyword evidence="2 6" id="KW-0479">Metal-binding</keyword>
<organism evidence="8 9">
    <name type="scientific">Mobilitalea sibirica</name>
    <dbReference type="NCBI Taxonomy" id="1462919"/>
    <lineage>
        <taxon>Bacteria</taxon>
        <taxon>Bacillati</taxon>
        <taxon>Bacillota</taxon>
        <taxon>Clostridia</taxon>
        <taxon>Lachnospirales</taxon>
        <taxon>Lachnospiraceae</taxon>
        <taxon>Mobilitalea</taxon>
    </lineage>
</organism>
<evidence type="ECO:0000313" key="8">
    <source>
        <dbReference type="EMBL" id="MBH1939571.1"/>
    </source>
</evidence>
<keyword evidence="9" id="KW-1185">Reference proteome</keyword>
<keyword evidence="3 6" id="KW-0249">Electron transport</keyword>
<evidence type="ECO:0000313" key="9">
    <source>
        <dbReference type="Proteomes" id="UP000623269"/>
    </source>
</evidence>
<comment type="caution">
    <text evidence="8">The sequence shown here is derived from an EMBL/GenBank/DDBJ whole genome shotgun (WGS) entry which is preliminary data.</text>
</comment>
<dbReference type="SUPFAM" id="SSF54862">
    <property type="entry name" value="4Fe-4S ferredoxins"/>
    <property type="match status" value="1"/>
</dbReference>
<proteinExistence type="predicted"/>
<dbReference type="PANTHER" id="PTHR36923">
    <property type="entry name" value="FERREDOXIN"/>
    <property type="match status" value="1"/>
</dbReference>
<dbReference type="PROSITE" id="PS00198">
    <property type="entry name" value="4FE4S_FER_1"/>
    <property type="match status" value="1"/>
</dbReference>
<dbReference type="Gene3D" id="3.30.70.20">
    <property type="match status" value="1"/>
</dbReference>
<dbReference type="PANTHER" id="PTHR36923:SF3">
    <property type="entry name" value="FERREDOXIN"/>
    <property type="match status" value="1"/>
</dbReference>
<evidence type="ECO:0000256" key="2">
    <source>
        <dbReference type="ARBA" id="ARBA00022723"/>
    </source>
</evidence>
<dbReference type="PRINTS" id="PR00352">
    <property type="entry name" value="3FE4SFRDOXIN"/>
</dbReference>
<evidence type="ECO:0000256" key="3">
    <source>
        <dbReference type="ARBA" id="ARBA00022982"/>
    </source>
</evidence>
<gene>
    <name evidence="8" type="ORF">I5677_01530</name>
</gene>
<sequence>MRAEIDREGCISCGLCVSTCPDVFRMGNDGPAEVYVDTVPPEAEDLAMEASENCPVAVISVE</sequence>
<keyword evidence="1 6" id="KW-0813">Transport</keyword>
<dbReference type="InterPro" id="IPR017900">
    <property type="entry name" value="4Fe4S_Fe_S_CS"/>
</dbReference>
<protein>
    <recommendedName>
        <fullName evidence="6">Ferredoxin</fullName>
    </recommendedName>
</protein>
<dbReference type="InterPro" id="IPR017896">
    <property type="entry name" value="4Fe4S_Fe-S-bd"/>
</dbReference>
<keyword evidence="4 6" id="KW-0408">Iron</keyword>
<dbReference type="GO" id="GO:0009055">
    <property type="term" value="F:electron transfer activity"/>
    <property type="evidence" value="ECO:0007669"/>
    <property type="project" value="UniProtKB-UniRule"/>
</dbReference>
<dbReference type="AlphaFoldDB" id="A0A8J7H4P0"/>
<evidence type="ECO:0000259" key="7">
    <source>
        <dbReference type="PROSITE" id="PS51379"/>
    </source>
</evidence>
<evidence type="ECO:0000256" key="1">
    <source>
        <dbReference type="ARBA" id="ARBA00022448"/>
    </source>
</evidence>
<name>A0A8J7H4P0_9FIRM</name>
<evidence type="ECO:0000256" key="6">
    <source>
        <dbReference type="RuleBase" id="RU368020"/>
    </source>
</evidence>